<dbReference type="EMBL" id="SMSJ01000161">
    <property type="protein sequence ID" value="TDH58050.1"/>
    <property type="molecule type" value="Genomic_DNA"/>
</dbReference>
<accession>A0A4R5Q566</accession>
<sequence>MAGHVAGWLLHPEDREALMAVFPPAYSQVVAHHVTLRAGVSQNFLLPTETEGFVVGVADDGAGAQALVVEIGGTTRRPDGSTYHITWSLGSGRRPVESNDVIRARGWITTGERHRVRLEPKLVR</sequence>
<name>A0A4R5Q566_9PROT</name>
<keyword evidence="2" id="KW-1185">Reference proteome</keyword>
<comment type="caution">
    <text evidence="1">The sequence shown here is derived from an EMBL/GenBank/DDBJ whole genome shotgun (WGS) entry which is preliminary data.</text>
</comment>
<dbReference type="AlphaFoldDB" id="A0A4R5Q566"/>
<reference evidence="1 2" key="1">
    <citation type="journal article" date="2016" name="J. Microbiol.">
        <title>Dankookia rubra gen. nov., sp. nov., an alphaproteobacterium isolated from sediment of a shallow stream.</title>
        <authorList>
            <person name="Kim W.H."/>
            <person name="Kim D.H."/>
            <person name="Kang K."/>
            <person name="Ahn T.Y."/>
        </authorList>
    </citation>
    <scope>NUCLEOTIDE SEQUENCE [LARGE SCALE GENOMIC DNA]</scope>
    <source>
        <strain evidence="1 2">JCM30602</strain>
    </source>
</reference>
<evidence type="ECO:0000313" key="2">
    <source>
        <dbReference type="Proteomes" id="UP000295096"/>
    </source>
</evidence>
<dbReference type="Proteomes" id="UP000295096">
    <property type="component" value="Unassembled WGS sequence"/>
</dbReference>
<proteinExistence type="predicted"/>
<gene>
    <name evidence="1" type="ORF">E2C06_34610</name>
</gene>
<dbReference type="OrthoDB" id="7510933at2"/>
<dbReference type="RefSeq" id="WP_133293097.1">
    <property type="nucleotide sequence ID" value="NZ_SMSJ01000161.1"/>
</dbReference>
<organism evidence="1 2">
    <name type="scientific">Dankookia rubra</name>
    <dbReference type="NCBI Taxonomy" id="1442381"/>
    <lineage>
        <taxon>Bacteria</taxon>
        <taxon>Pseudomonadati</taxon>
        <taxon>Pseudomonadota</taxon>
        <taxon>Alphaproteobacteria</taxon>
        <taxon>Acetobacterales</taxon>
        <taxon>Roseomonadaceae</taxon>
        <taxon>Dankookia</taxon>
    </lineage>
</organism>
<evidence type="ECO:0000313" key="1">
    <source>
        <dbReference type="EMBL" id="TDH58050.1"/>
    </source>
</evidence>
<protein>
    <submittedName>
        <fullName evidence="1">Uncharacterized protein</fullName>
    </submittedName>
</protein>